<dbReference type="EMBL" id="VIWP01000028">
    <property type="protein sequence ID" value="TWF41179.1"/>
    <property type="molecule type" value="Genomic_DNA"/>
</dbReference>
<evidence type="ECO:0000313" key="1">
    <source>
        <dbReference type="EMBL" id="TWF41179.1"/>
    </source>
</evidence>
<proteinExistence type="predicted"/>
<dbReference type="Proteomes" id="UP000320653">
    <property type="component" value="Unassembled WGS sequence"/>
</dbReference>
<keyword evidence="2" id="KW-1185">Reference proteome</keyword>
<gene>
    <name evidence="1" type="ORF">FHW37_1284</name>
</gene>
<dbReference type="RefSeq" id="WP_145643846.1">
    <property type="nucleotide sequence ID" value="NZ_VIWP01000028.1"/>
</dbReference>
<reference evidence="1 2" key="1">
    <citation type="submission" date="2019-06" db="EMBL/GenBank/DDBJ databases">
        <title>Sorghum-associated microbial communities from plants grown in Nebraska, USA.</title>
        <authorList>
            <person name="Schachtman D."/>
        </authorList>
    </citation>
    <scope>NUCLEOTIDE SEQUENCE [LARGE SCALE GENOMIC DNA]</scope>
    <source>
        <strain evidence="1 2">1225</strain>
    </source>
</reference>
<sequence length="147" mass="16307">MYTVEKLKAMTLEERDTVYRNCLRNPGPKADEILLLLEKTGEKYIKDKPVANGDPIYRAIELIINKPEHTDLMLDATAKSRPALEPIDPLIANALGKDYGGHNETTILAGYLVGQRMYALGYEKRPAKTLTGCVAKTAATFRKKKGA</sequence>
<evidence type="ECO:0000313" key="2">
    <source>
        <dbReference type="Proteomes" id="UP000320653"/>
    </source>
</evidence>
<comment type="caution">
    <text evidence="1">The sequence shown here is derived from an EMBL/GenBank/DDBJ whole genome shotgun (WGS) entry which is preliminary data.</text>
</comment>
<accession>A0A561PST0</accession>
<name>A0A561PST0_9HYPH</name>
<dbReference type="OrthoDB" id="8114703at2"/>
<protein>
    <submittedName>
        <fullName evidence="1">Uncharacterized protein</fullName>
    </submittedName>
</protein>
<organism evidence="1 2">
    <name type="scientific">Neorhizobium alkalisoli</name>
    <dbReference type="NCBI Taxonomy" id="528178"/>
    <lineage>
        <taxon>Bacteria</taxon>
        <taxon>Pseudomonadati</taxon>
        <taxon>Pseudomonadota</taxon>
        <taxon>Alphaproteobacteria</taxon>
        <taxon>Hyphomicrobiales</taxon>
        <taxon>Rhizobiaceae</taxon>
        <taxon>Rhizobium/Agrobacterium group</taxon>
        <taxon>Neorhizobium</taxon>
    </lineage>
</organism>
<dbReference type="AlphaFoldDB" id="A0A561PST0"/>